<organism evidence="1 2">
    <name type="scientific">Takifugu flavidus</name>
    <name type="common">sansaifugu</name>
    <dbReference type="NCBI Taxonomy" id="433684"/>
    <lineage>
        <taxon>Eukaryota</taxon>
        <taxon>Metazoa</taxon>
        <taxon>Chordata</taxon>
        <taxon>Craniata</taxon>
        <taxon>Vertebrata</taxon>
        <taxon>Euteleostomi</taxon>
        <taxon>Actinopterygii</taxon>
        <taxon>Neopterygii</taxon>
        <taxon>Teleostei</taxon>
        <taxon>Neoteleostei</taxon>
        <taxon>Acanthomorphata</taxon>
        <taxon>Eupercaria</taxon>
        <taxon>Tetraodontiformes</taxon>
        <taxon>Tetradontoidea</taxon>
        <taxon>Tetraodontidae</taxon>
        <taxon>Takifugu</taxon>
    </lineage>
</organism>
<evidence type="ECO:0000313" key="2">
    <source>
        <dbReference type="Proteomes" id="UP000324091"/>
    </source>
</evidence>
<proteinExistence type="predicted"/>
<dbReference type="EMBL" id="RHFK02000004">
    <property type="protein sequence ID" value="TWW77243.1"/>
    <property type="molecule type" value="Genomic_DNA"/>
</dbReference>
<protein>
    <submittedName>
        <fullName evidence="1">Uncharacterized protein</fullName>
    </submittedName>
</protein>
<reference evidence="1 2" key="1">
    <citation type="submission" date="2019-04" db="EMBL/GenBank/DDBJ databases">
        <title>Chromosome genome assembly for Takifugu flavidus.</title>
        <authorList>
            <person name="Xiao S."/>
        </authorList>
    </citation>
    <scope>NUCLEOTIDE SEQUENCE [LARGE SCALE GENOMIC DNA]</scope>
    <source>
        <strain evidence="1">HTHZ2018</strain>
        <tissue evidence="1">Muscle</tissue>
    </source>
</reference>
<gene>
    <name evidence="1" type="ORF">D4764_12G0006330</name>
</gene>
<accession>A0A5C6PCT3</accession>
<name>A0A5C6PCT3_9TELE</name>
<sequence>EVNLDPFDEKSSMWKADCRRRYRTRIGFFSGHPYSVNRIYTRKRTETHVQRMKAAPNSSPPVTSQSGLNSRLLLFLIPNLVM</sequence>
<dbReference type="Proteomes" id="UP000324091">
    <property type="component" value="Chromosome 12"/>
</dbReference>
<dbReference type="AlphaFoldDB" id="A0A5C6PCT3"/>
<comment type="caution">
    <text evidence="1">The sequence shown here is derived from an EMBL/GenBank/DDBJ whole genome shotgun (WGS) entry which is preliminary data.</text>
</comment>
<keyword evidence="2" id="KW-1185">Reference proteome</keyword>
<feature type="non-terminal residue" evidence="1">
    <location>
        <position position="1"/>
    </location>
</feature>
<evidence type="ECO:0000313" key="1">
    <source>
        <dbReference type="EMBL" id="TWW77243.1"/>
    </source>
</evidence>